<evidence type="ECO:0000313" key="2">
    <source>
        <dbReference type="Proteomes" id="UP000177078"/>
    </source>
</evidence>
<accession>A0A1G2RBF5</accession>
<name>A0A1G2RBF5_9BACT</name>
<protein>
    <submittedName>
        <fullName evidence="1">Uncharacterized protein</fullName>
    </submittedName>
</protein>
<organism evidence="1 2">
    <name type="scientific">Candidatus Wildermuthbacteria bacterium RIFCSPHIGHO2_12_FULL_40_12</name>
    <dbReference type="NCBI Taxonomy" id="1802457"/>
    <lineage>
        <taxon>Bacteria</taxon>
        <taxon>Candidatus Wildermuthiibacteriota</taxon>
    </lineage>
</organism>
<dbReference type="Proteomes" id="UP000177078">
    <property type="component" value="Unassembled WGS sequence"/>
</dbReference>
<dbReference type="EMBL" id="MHUC01000038">
    <property type="protein sequence ID" value="OHA70057.1"/>
    <property type="molecule type" value="Genomic_DNA"/>
</dbReference>
<dbReference type="AlphaFoldDB" id="A0A1G2RBF5"/>
<sequence>MKILFHKELVSGKWFKLSLAEQLANIGSEVSRANRWQGKDEKLFQGAIYRALELFDLTMGDARWHGRLREIARVREIFCDAVFGGREYKSSFQDIIRYFDQFAFAARK</sequence>
<reference evidence="1 2" key="1">
    <citation type="journal article" date="2016" name="Nat. Commun.">
        <title>Thousands of microbial genomes shed light on interconnected biogeochemical processes in an aquifer system.</title>
        <authorList>
            <person name="Anantharaman K."/>
            <person name="Brown C.T."/>
            <person name="Hug L.A."/>
            <person name="Sharon I."/>
            <person name="Castelle C.J."/>
            <person name="Probst A.J."/>
            <person name="Thomas B.C."/>
            <person name="Singh A."/>
            <person name="Wilkins M.J."/>
            <person name="Karaoz U."/>
            <person name="Brodie E.L."/>
            <person name="Williams K.H."/>
            <person name="Hubbard S.S."/>
            <person name="Banfield J.F."/>
        </authorList>
    </citation>
    <scope>NUCLEOTIDE SEQUENCE [LARGE SCALE GENOMIC DNA]</scope>
</reference>
<evidence type="ECO:0000313" key="1">
    <source>
        <dbReference type="EMBL" id="OHA70057.1"/>
    </source>
</evidence>
<dbReference type="STRING" id="1802457.A3F15_01140"/>
<gene>
    <name evidence="1" type="ORF">A3F15_01140</name>
</gene>
<comment type="caution">
    <text evidence="1">The sequence shown here is derived from an EMBL/GenBank/DDBJ whole genome shotgun (WGS) entry which is preliminary data.</text>
</comment>
<proteinExistence type="predicted"/>